<sequence>MTDGPRAIPICCKCNRENDRGHQRYCTKCHAAYMREWRKTHPLSDEAKRRDISRSHAGEYRKRDHLKPEPCRVCGDSKAEMHHPDHELPLMVVWLCRKCHLSWHAFWRSVACDAWSFWQKKARADGAQPADEKQKRVA</sequence>
<gene>
    <name evidence="1" type="ORF">RPMA_12345</name>
</gene>
<keyword evidence="2" id="KW-1185">Reference proteome</keyword>
<evidence type="ECO:0000313" key="2">
    <source>
        <dbReference type="Proteomes" id="UP000682843"/>
    </source>
</evidence>
<organism evidence="1 2">
    <name type="scientific">Tardiphaga alba</name>
    <dbReference type="NCBI Taxonomy" id="340268"/>
    <lineage>
        <taxon>Bacteria</taxon>
        <taxon>Pseudomonadati</taxon>
        <taxon>Pseudomonadota</taxon>
        <taxon>Alphaproteobacteria</taxon>
        <taxon>Hyphomicrobiales</taxon>
        <taxon>Nitrobacteraceae</taxon>
        <taxon>Tardiphaga</taxon>
    </lineage>
</organism>
<dbReference type="EMBL" id="CP036498">
    <property type="protein sequence ID" value="QUS39537.1"/>
    <property type="molecule type" value="Genomic_DNA"/>
</dbReference>
<name>A0ABX8A7C8_9BRAD</name>
<accession>A0ABX8A7C8</accession>
<dbReference type="RefSeq" id="WP_211913082.1">
    <property type="nucleotide sequence ID" value="NZ_CP036498.1"/>
</dbReference>
<dbReference type="Proteomes" id="UP000682843">
    <property type="component" value="Chromosome"/>
</dbReference>
<proteinExistence type="predicted"/>
<reference evidence="1 2" key="1">
    <citation type="submission" date="2019-02" db="EMBL/GenBank/DDBJ databases">
        <title>Emended description of the genus Rhodopseudomonas and description of Rhodopseudomonas albus sp. nov., a non-phototrophic, heavy-metal-tolerant bacterium isolated from garden soil.</title>
        <authorList>
            <person name="Bao Z."/>
            <person name="Cao W.W."/>
            <person name="Sato Y."/>
            <person name="Nishizawa T."/>
            <person name="Zhao J."/>
            <person name="Guo Y."/>
            <person name="Ohta H."/>
        </authorList>
    </citation>
    <scope>NUCLEOTIDE SEQUENCE [LARGE SCALE GENOMIC DNA]</scope>
    <source>
        <strain evidence="1 2">SK50-23</strain>
    </source>
</reference>
<evidence type="ECO:0000313" key="1">
    <source>
        <dbReference type="EMBL" id="QUS39537.1"/>
    </source>
</evidence>
<protein>
    <recommendedName>
        <fullName evidence="3">HNH endonuclease</fullName>
    </recommendedName>
</protein>
<evidence type="ECO:0008006" key="3">
    <source>
        <dbReference type="Google" id="ProtNLM"/>
    </source>
</evidence>